<proteinExistence type="predicted"/>
<protein>
    <submittedName>
        <fullName evidence="3">Class I SAM-dependent methyltransferase</fullName>
        <ecNumber evidence="3">2.1.-.-</ecNumber>
    </submittedName>
</protein>
<dbReference type="EC" id="2.1.-.-" evidence="3"/>
<evidence type="ECO:0000313" key="3">
    <source>
        <dbReference type="EMBL" id="MDL0430762.1"/>
    </source>
</evidence>
<dbReference type="GO" id="GO:0008168">
    <property type="term" value="F:methyltransferase activity"/>
    <property type="evidence" value="ECO:0007669"/>
    <property type="project" value="UniProtKB-KW"/>
</dbReference>
<dbReference type="Gene3D" id="3.40.50.150">
    <property type="entry name" value="Vaccinia Virus protein VP39"/>
    <property type="match status" value="1"/>
</dbReference>
<keyword evidence="3" id="KW-0489">Methyltransferase</keyword>
<evidence type="ECO:0000259" key="2">
    <source>
        <dbReference type="Pfam" id="PF08241"/>
    </source>
</evidence>
<dbReference type="RefSeq" id="WP_285389796.1">
    <property type="nucleotide sequence ID" value="NZ_JASSVS010000003.1"/>
</dbReference>
<dbReference type="GO" id="GO:0032259">
    <property type="term" value="P:methylation"/>
    <property type="evidence" value="ECO:0007669"/>
    <property type="project" value="UniProtKB-KW"/>
</dbReference>
<evidence type="ECO:0000256" key="1">
    <source>
        <dbReference type="SAM" id="MobiDB-lite"/>
    </source>
</evidence>
<feature type="domain" description="Methyltransferase type 11" evidence="2">
    <location>
        <begin position="58"/>
        <end position="153"/>
    </location>
</feature>
<dbReference type="Pfam" id="PF08241">
    <property type="entry name" value="Methyltransf_11"/>
    <property type="match status" value="1"/>
</dbReference>
<dbReference type="EMBL" id="JASSVS010000003">
    <property type="protein sequence ID" value="MDL0430762.1"/>
    <property type="molecule type" value="Genomic_DNA"/>
</dbReference>
<organism evidence="3 4">
    <name type="scientific">Marinobacter azerbaijanicus</name>
    <dbReference type="NCBI Taxonomy" id="3050455"/>
    <lineage>
        <taxon>Bacteria</taxon>
        <taxon>Pseudomonadati</taxon>
        <taxon>Pseudomonadota</taxon>
        <taxon>Gammaproteobacteria</taxon>
        <taxon>Pseudomonadales</taxon>
        <taxon>Marinobacteraceae</taxon>
        <taxon>Marinobacter</taxon>
    </lineage>
</organism>
<dbReference type="InterPro" id="IPR013216">
    <property type="entry name" value="Methyltransf_11"/>
</dbReference>
<comment type="caution">
    <text evidence="3">The sequence shown here is derived from an EMBL/GenBank/DDBJ whole genome shotgun (WGS) entry which is preliminary data.</text>
</comment>
<feature type="region of interest" description="Disordered" evidence="1">
    <location>
        <begin position="1"/>
        <end position="20"/>
    </location>
</feature>
<dbReference type="PANTHER" id="PTHR43591">
    <property type="entry name" value="METHYLTRANSFERASE"/>
    <property type="match status" value="1"/>
</dbReference>
<evidence type="ECO:0000313" key="4">
    <source>
        <dbReference type="Proteomes" id="UP001227964"/>
    </source>
</evidence>
<dbReference type="SUPFAM" id="SSF53335">
    <property type="entry name" value="S-adenosyl-L-methionine-dependent methyltransferases"/>
    <property type="match status" value="1"/>
</dbReference>
<feature type="compositionally biased region" description="Polar residues" evidence="1">
    <location>
        <begin position="1"/>
        <end position="11"/>
    </location>
</feature>
<keyword evidence="3" id="KW-0808">Transferase</keyword>
<accession>A0ABT7I9C7</accession>
<dbReference type="PANTHER" id="PTHR43591:SF24">
    <property type="entry name" value="2-METHOXY-6-POLYPRENYL-1,4-BENZOQUINOL METHYLASE, MITOCHONDRIAL"/>
    <property type="match status" value="1"/>
</dbReference>
<name>A0ABT7I9C7_9GAMM</name>
<dbReference type="Proteomes" id="UP001227964">
    <property type="component" value="Unassembled WGS sequence"/>
</dbReference>
<sequence>MMTAAQNTTQHPIRPHNEAPSAIWSSGGAAYDEVSRGILDAIEHAINRLEPSKQMRILDLATGTGWAARRLSALGYDVTAVDFAPEMLAAGRHLADQRRLDIPFVKGDAEALHFDDDKFDALISTFGVMFTQRPEDAAAEMARVVRPGGRLVLAVWTPDSSVFEMFKVIKRYMPEPEGEPPPSPFAWGDTGQLQAWLGDAFELGFERGTSYYREPDPKAAWRTFVEGYGPVRTLAGKLDADRRKQFESDFVAFHEQFRDELGVTVPRDYLIVRGTRH</sequence>
<dbReference type="CDD" id="cd02440">
    <property type="entry name" value="AdoMet_MTases"/>
    <property type="match status" value="1"/>
</dbReference>
<dbReference type="InterPro" id="IPR029063">
    <property type="entry name" value="SAM-dependent_MTases_sf"/>
</dbReference>
<keyword evidence="4" id="KW-1185">Reference proteome</keyword>
<gene>
    <name evidence="3" type="ORF">QPM17_06490</name>
</gene>
<reference evidence="3 4" key="1">
    <citation type="submission" date="2023-06" db="EMBL/GenBank/DDBJ databases">
        <title>Marinobacter azerbaijanicus a moderately halophilic, isolated from Urmia Lake in Azerbaijan region of Iran.</title>
        <authorList>
            <person name="Sanchez-Porro C."/>
            <person name="Aghdam E.M."/>
            <person name="Saheb S.M."/>
            <person name="Tarhriz V."/>
            <person name="Kazemi E."/>
            <person name="Ammozegar M.A."/>
            <person name="Ventosa A."/>
            <person name="Hejazi M.S."/>
        </authorList>
    </citation>
    <scope>NUCLEOTIDE SEQUENCE [LARGE SCALE GENOMIC DNA]</scope>
    <source>
        <strain evidence="3 4">TBZ242</strain>
    </source>
</reference>